<reference evidence="1 2" key="1">
    <citation type="journal article" date="2016" name="Nat. Commun.">
        <title>Ectomycorrhizal ecology is imprinted in the genome of the dominant symbiotic fungus Cenococcum geophilum.</title>
        <authorList>
            <consortium name="DOE Joint Genome Institute"/>
            <person name="Peter M."/>
            <person name="Kohler A."/>
            <person name="Ohm R.A."/>
            <person name="Kuo A."/>
            <person name="Krutzmann J."/>
            <person name="Morin E."/>
            <person name="Arend M."/>
            <person name="Barry K.W."/>
            <person name="Binder M."/>
            <person name="Choi C."/>
            <person name="Clum A."/>
            <person name="Copeland A."/>
            <person name="Grisel N."/>
            <person name="Haridas S."/>
            <person name="Kipfer T."/>
            <person name="LaButti K."/>
            <person name="Lindquist E."/>
            <person name="Lipzen A."/>
            <person name="Maire R."/>
            <person name="Meier B."/>
            <person name="Mihaltcheva S."/>
            <person name="Molinier V."/>
            <person name="Murat C."/>
            <person name="Poggeler S."/>
            <person name="Quandt C.A."/>
            <person name="Sperisen C."/>
            <person name="Tritt A."/>
            <person name="Tisserant E."/>
            <person name="Crous P.W."/>
            <person name="Henrissat B."/>
            <person name="Nehls U."/>
            <person name="Egli S."/>
            <person name="Spatafora J.W."/>
            <person name="Grigoriev I.V."/>
            <person name="Martin F.M."/>
        </authorList>
    </citation>
    <scope>NUCLEOTIDE SEQUENCE [LARGE SCALE GENOMIC DNA]</scope>
    <source>
        <strain evidence="1 2">1.58</strain>
    </source>
</reference>
<proteinExistence type="predicted"/>
<protein>
    <submittedName>
        <fullName evidence="1">Uncharacterized protein</fullName>
    </submittedName>
</protein>
<dbReference type="Proteomes" id="UP000250078">
    <property type="component" value="Unassembled WGS sequence"/>
</dbReference>
<dbReference type="EMBL" id="KV748289">
    <property type="protein sequence ID" value="OCK86696.1"/>
    <property type="molecule type" value="Genomic_DNA"/>
</dbReference>
<evidence type="ECO:0000313" key="2">
    <source>
        <dbReference type="Proteomes" id="UP000250078"/>
    </source>
</evidence>
<evidence type="ECO:0000313" key="1">
    <source>
        <dbReference type="EMBL" id="OCK86696.1"/>
    </source>
</evidence>
<sequence>EIDSLIVRGVFKFKKYNPTKFNKVRIFKLRIVNKIKGKATNALFKKLRLII</sequence>
<gene>
    <name evidence="1" type="ORF">K441DRAFT_598114</name>
</gene>
<organism evidence="1 2">
    <name type="scientific">Cenococcum geophilum 1.58</name>
    <dbReference type="NCBI Taxonomy" id="794803"/>
    <lineage>
        <taxon>Eukaryota</taxon>
        <taxon>Fungi</taxon>
        <taxon>Dikarya</taxon>
        <taxon>Ascomycota</taxon>
        <taxon>Pezizomycotina</taxon>
        <taxon>Dothideomycetes</taxon>
        <taxon>Pleosporomycetidae</taxon>
        <taxon>Gloniales</taxon>
        <taxon>Gloniaceae</taxon>
        <taxon>Cenococcum</taxon>
    </lineage>
</organism>
<accession>A0ACC8EK90</accession>
<name>A0ACC8EK90_9PEZI</name>
<feature type="non-terminal residue" evidence="1">
    <location>
        <position position="1"/>
    </location>
</feature>
<keyword evidence="2" id="KW-1185">Reference proteome</keyword>